<dbReference type="Proteomes" id="UP000004367">
    <property type="component" value="Unassembled WGS sequence"/>
</dbReference>
<dbReference type="SMART" id="SM00267">
    <property type="entry name" value="GGDEF"/>
    <property type="match status" value="1"/>
</dbReference>
<organism evidence="5 6">
    <name type="scientific">Mobilicoccus pelagius NBRC 104925</name>
    <dbReference type="NCBI Taxonomy" id="1089455"/>
    <lineage>
        <taxon>Bacteria</taxon>
        <taxon>Bacillati</taxon>
        <taxon>Actinomycetota</taxon>
        <taxon>Actinomycetes</taxon>
        <taxon>Micrococcales</taxon>
        <taxon>Dermatophilaceae</taxon>
        <taxon>Mobilicoccus</taxon>
    </lineage>
</organism>
<dbReference type="InterPro" id="IPR000160">
    <property type="entry name" value="GGDEF_dom"/>
</dbReference>
<dbReference type="Pfam" id="PF00990">
    <property type="entry name" value="GGDEF"/>
    <property type="match status" value="1"/>
</dbReference>
<dbReference type="STRING" id="1089455.MOPEL_029_00460"/>
<evidence type="ECO:0000259" key="3">
    <source>
        <dbReference type="PROSITE" id="PS50883"/>
    </source>
</evidence>
<feature type="compositionally biased region" description="Low complexity" evidence="1">
    <location>
        <begin position="18"/>
        <end position="34"/>
    </location>
</feature>
<comment type="caution">
    <text evidence="5">The sequence shown here is derived from an EMBL/GenBank/DDBJ whole genome shotgun (WGS) entry which is preliminary data.</text>
</comment>
<proteinExistence type="predicted"/>
<dbReference type="InterPro" id="IPR035919">
    <property type="entry name" value="EAL_sf"/>
</dbReference>
<feature type="transmembrane region" description="Helical" evidence="2">
    <location>
        <begin position="199"/>
        <end position="219"/>
    </location>
</feature>
<dbReference type="Gene3D" id="3.30.70.270">
    <property type="match status" value="1"/>
</dbReference>
<evidence type="ECO:0000256" key="2">
    <source>
        <dbReference type="SAM" id="Phobius"/>
    </source>
</evidence>
<dbReference type="NCBIfam" id="TIGR00254">
    <property type="entry name" value="GGDEF"/>
    <property type="match status" value="1"/>
</dbReference>
<evidence type="ECO:0008006" key="7">
    <source>
        <dbReference type="Google" id="ProtNLM"/>
    </source>
</evidence>
<feature type="transmembrane region" description="Helical" evidence="2">
    <location>
        <begin position="168"/>
        <end position="187"/>
    </location>
</feature>
<dbReference type="InterPro" id="IPR052155">
    <property type="entry name" value="Biofilm_reg_signaling"/>
</dbReference>
<feature type="transmembrane region" description="Helical" evidence="2">
    <location>
        <begin position="231"/>
        <end position="253"/>
    </location>
</feature>
<dbReference type="Gene3D" id="3.20.20.450">
    <property type="entry name" value="EAL domain"/>
    <property type="match status" value="1"/>
</dbReference>
<feature type="region of interest" description="Disordered" evidence="1">
    <location>
        <begin position="1"/>
        <end position="45"/>
    </location>
</feature>
<protein>
    <recommendedName>
        <fullName evidence="7">Signaling protein</fullName>
    </recommendedName>
</protein>
<evidence type="ECO:0000313" key="6">
    <source>
        <dbReference type="Proteomes" id="UP000004367"/>
    </source>
</evidence>
<dbReference type="eggNOG" id="COG5001">
    <property type="taxonomic scope" value="Bacteria"/>
</dbReference>
<sequence length="789" mass="84741">MSNPTSVHRGRAPRRCVLSASRSSTPRLPRRTSAPPRPTQEPEEIGGRVTALDRILFALGLGLIAATMVIHVDDPDGVGEYVYAGTSALLLLVAALGPILRRARPRRAWLFGSLGAFLFACSSGGVVFPYEVGPFELTDMSFFGGYLALVVLFVRLTRLSSPRRDDSYLPDALAGTAGVALALWPSVLAPLSTTDLPGGVVWAAYPPLDATVLALAIHLTLRLGRVTRPLGWFLVSLLLGFTLDTVSTVWKVLGADSTHVVLETGFLLGHFTLACALCHPALNEQWERPAEGSARRHPERSAAFAVLTLSPAILAITIPVVGHVDAAVRALFVVVILALLFVRMHRTLQELSRAEEDSHHRATHDELTGLLNRPALLAHLARRREIDRRLGRHTVVLFLDCDDFKSVNDTWGHVAGDTLLQAVADRFRSTLARSETPGRLGGDEFVVVGSVVGPEAGMALATQVRRLFDEPLVILPGRVHAMTPSIGVAVADPEDDVSTDTLLVRADLAMYEAKQQGKGRVVVFGEVLERRSGCRTAVAARLADALRTGTVDVVLRPIMGGPDYVRLAGWEACPRWDDAELGAIEPEMLIALAGRLDLSRDLDQLVLRRIRDRVAAHRLDVRDVVVHVDVSPSFLRRSESVGLVREIVGGAGLPPGHLHLQVPESTLIDPDPEVRGVLEVLRRTGALLCATGVGAGRASLPAVLSLAADAATIDRSLLTGLGEDEEASRRYAAVLGLLRGLGTDRVVADGVTTAAQEAELLRLGCPTVRGPRYDAPIDADSTWRADAAG</sequence>
<feature type="transmembrane region" description="Helical" evidence="2">
    <location>
        <begin position="78"/>
        <end position="96"/>
    </location>
</feature>
<dbReference type="InterPro" id="IPR029787">
    <property type="entry name" value="Nucleotide_cyclase"/>
</dbReference>
<keyword evidence="2" id="KW-1133">Transmembrane helix</keyword>
<dbReference type="RefSeq" id="WP_009481665.1">
    <property type="nucleotide sequence ID" value="NZ_BAFE01000027.1"/>
</dbReference>
<feature type="domain" description="EAL" evidence="3">
    <location>
        <begin position="535"/>
        <end position="789"/>
    </location>
</feature>
<dbReference type="SMART" id="SM00052">
    <property type="entry name" value="EAL"/>
    <property type="match status" value="1"/>
</dbReference>
<keyword evidence="2" id="KW-0812">Transmembrane</keyword>
<feature type="transmembrane region" description="Helical" evidence="2">
    <location>
        <begin position="55"/>
        <end position="72"/>
    </location>
</feature>
<dbReference type="PROSITE" id="PS50887">
    <property type="entry name" value="GGDEF"/>
    <property type="match status" value="1"/>
</dbReference>
<feature type="transmembrane region" description="Helical" evidence="2">
    <location>
        <begin position="108"/>
        <end position="128"/>
    </location>
</feature>
<evidence type="ECO:0000313" key="5">
    <source>
        <dbReference type="EMBL" id="GAB47767.1"/>
    </source>
</evidence>
<feature type="transmembrane region" description="Helical" evidence="2">
    <location>
        <begin position="302"/>
        <end position="320"/>
    </location>
</feature>
<dbReference type="SUPFAM" id="SSF141868">
    <property type="entry name" value="EAL domain-like"/>
    <property type="match status" value="1"/>
</dbReference>
<dbReference type="InterPro" id="IPR001633">
    <property type="entry name" value="EAL_dom"/>
</dbReference>
<feature type="domain" description="GGDEF" evidence="4">
    <location>
        <begin position="392"/>
        <end position="526"/>
    </location>
</feature>
<name>H5UPW2_9MICO</name>
<evidence type="ECO:0000259" key="4">
    <source>
        <dbReference type="PROSITE" id="PS50887"/>
    </source>
</evidence>
<dbReference type="PANTHER" id="PTHR44757:SF2">
    <property type="entry name" value="BIOFILM ARCHITECTURE MAINTENANCE PROTEIN MBAA"/>
    <property type="match status" value="1"/>
</dbReference>
<feature type="transmembrane region" description="Helical" evidence="2">
    <location>
        <begin position="140"/>
        <end position="156"/>
    </location>
</feature>
<accession>H5UPW2</accession>
<feature type="transmembrane region" description="Helical" evidence="2">
    <location>
        <begin position="326"/>
        <end position="344"/>
    </location>
</feature>
<dbReference type="OrthoDB" id="23692at2"/>
<gene>
    <name evidence="5" type="ORF">MOPEL_029_00460</name>
</gene>
<evidence type="ECO:0000256" key="1">
    <source>
        <dbReference type="SAM" id="MobiDB-lite"/>
    </source>
</evidence>
<dbReference type="PANTHER" id="PTHR44757">
    <property type="entry name" value="DIGUANYLATE CYCLASE DGCP"/>
    <property type="match status" value="1"/>
</dbReference>
<dbReference type="CDD" id="cd01949">
    <property type="entry name" value="GGDEF"/>
    <property type="match status" value="1"/>
</dbReference>
<dbReference type="InterPro" id="IPR043128">
    <property type="entry name" value="Rev_trsase/Diguanyl_cyclase"/>
</dbReference>
<feature type="transmembrane region" description="Helical" evidence="2">
    <location>
        <begin position="265"/>
        <end position="282"/>
    </location>
</feature>
<keyword evidence="2" id="KW-0472">Membrane</keyword>
<dbReference type="CDD" id="cd01948">
    <property type="entry name" value="EAL"/>
    <property type="match status" value="1"/>
</dbReference>
<reference evidence="5 6" key="1">
    <citation type="submission" date="2012-02" db="EMBL/GenBank/DDBJ databases">
        <title>Whole genome shotgun sequence of Mobilicoccus pelagius NBRC 104925.</title>
        <authorList>
            <person name="Yoshida Y."/>
            <person name="Hosoyama A."/>
            <person name="Tsuchikane K."/>
            <person name="Katsumata H."/>
            <person name="Yamazaki S."/>
            <person name="Fujita N."/>
        </authorList>
    </citation>
    <scope>NUCLEOTIDE SEQUENCE [LARGE SCALE GENOMIC DNA]</scope>
    <source>
        <strain evidence="5 6">NBRC 104925</strain>
    </source>
</reference>
<dbReference type="EMBL" id="BAFE01000027">
    <property type="protein sequence ID" value="GAB47767.1"/>
    <property type="molecule type" value="Genomic_DNA"/>
</dbReference>
<dbReference type="Pfam" id="PF00563">
    <property type="entry name" value="EAL"/>
    <property type="match status" value="1"/>
</dbReference>
<dbReference type="SUPFAM" id="SSF55073">
    <property type="entry name" value="Nucleotide cyclase"/>
    <property type="match status" value="1"/>
</dbReference>
<dbReference type="PROSITE" id="PS50883">
    <property type="entry name" value="EAL"/>
    <property type="match status" value="1"/>
</dbReference>
<keyword evidence="6" id="KW-1185">Reference proteome</keyword>
<dbReference type="AlphaFoldDB" id="H5UPW2"/>